<dbReference type="InterPro" id="IPR029058">
    <property type="entry name" value="AB_hydrolase_fold"/>
</dbReference>
<feature type="transmembrane region" description="Helical" evidence="1">
    <location>
        <begin position="114"/>
        <end position="137"/>
    </location>
</feature>
<keyword evidence="1" id="KW-0812">Transmembrane</keyword>
<proteinExistence type="predicted"/>
<dbReference type="RefSeq" id="XP_022393721.1">
    <property type="nucleotide sequence ID" value="XM_022528390.1"/>
</dbReference>
<dbReference type="OrthoDB" id="202545at2759"/>
<dbReference type="Gene3D" id="3.40.50.1820">
    <property type="entry name" value="alpha/beta hydrolase"/>
    <property type="match status" value="1"/>
</dbReference>
<keyword evidence="1" id="KW-1133">Transmembrane helix</keyword>
<dbReference type="SUPFAM" id="SSF53474">
    <property type="entry name" value="alpha/beta-Hydrolases"/>
    <property type="match status" value="1"/>
</dbReference>
<protein>
    <recommendedName>
        <fullName evidence="4">DUF676 domain-containing protein</fullName>
    </recommendedName>
</protein>
<dbReference type="AlphaFoldDB" id="A0A1F8AE61"/>
<dbReference type="EMBL" id="LYCR01000005">
    <property type="protein sequence ID" value="OGM50004.1"/>
    <property type="molecule type" value="Genomic_DNA"/>
</dbReference>
<sequence length="436" mass="49329">MCVAKAEPAFPSVLASLLRHLTRKPTIRLWRIIQFLCRSHPKMSSYSTNKKTRRNPFTLIPPDMDMNPFRLVWEDLGSVLSRGKLLFYIVIPHRPSRSGTLDELYPDYANIRDLALHVVLLVFQAIVFLTFVVFFFTFWVFPAVLPAAVLLLAWVVTAAILRMLNGPPSSQCLVGIPENDVSPVNDASELWFFINGICTGRTWHQSNLTLLANIFRREIVGIHNPTYDQLIAWVPSKGLVLDLVECLIQRDLDYKTQDIRQGRAQLRAALQAPQTKKVVLIAHSQGGIVAASIIDWLYGELTSEEMGKLEIYTFGNAARHFRNPAVGEAQTEVVKYIEHYANSEDFVANIGVLQFTSEAARYSSSDLFAGHVFKRDGTGHLLNMHYLDAMFSDQERFMDTEVVVHGHDLSDQTLLKPIKELSRLIQYKDGKSPCVV</sequence>
<dbReference type="GeneID" id="34444650"/>
<accession>A0A1F8AE61</accession>
<organism evidence="2 3">
    <name type="scientific">Aspergillus bombycis</name>
    <dbReference type="NCBI Taxonomy" id="109264"/>
    <lineage>
        <taxon>Eukaryota</taxon>
        <taxon>Fungi</taxon>
        <taxon>Dikarya</taxon>
        <taxon>Ascomycota</taxon>
        <taxon>Pezizomycotina</taxon>
        <taxon>Eurotiomycetes</taxon>
        <taxon>Eurotiomycetidae</taxon>
        <taxon>Eurotiales</taxon>
        <taxon>Aspergillaceae</taxon>
        <taxon>Aspergillus</taxon>
    </lineage>
</organism>
<keyword evidence="3" id="KW-1185">Reference proteome</keyword>
<evidence type="ECO:0000313" key="3">
    <source>
        <dbReference type="Proteomes" id="UP000179179"/>
    </source>
</evidence>
<reference evidence="2 3" key="1">
    <citation type="journal article" date="2016" name="Genome Biol. Evol.">
        <title>Draft genome sequence of an aflatoxigenic Aspergillus species, A. bombycis.</title>
        <authorList>
            <person name="Moore G.G."/>
            <person name="Mack B.M."/>
            <person name="Beltz S.B."/>
            <person name="Gilbert M.K."/>
        </authorList>
    </citation>
    <scope>NUCLEOTIDE SEQUENCE [LARGE SCALE GENOMIC DNA]</scope>
    <source>
        <strain evidence="3">NRRL 26010</strain>
    </source>
</reference>
<evidence type="ECO:0008006" key="4">
    <source>
        <dbReference type="Google" id="ProtNLM"/>
    </source>
</evidence>
<name>A0A1F8AE61_9EURO</name>
<keyword evidence="1" id="KW-0472">Membrane</keyword>
<dbReference type="STRING" id="109264.A0A1F8AE61"/>
<gene>
    <name evidence="2" type="ORF">ABOM_001260</name>
</gene>
<comment type="caution">
    <text evidence="2">The sequence shown here is derived from an EMBL/GenBank/DDBJ whole genome shotgun (WGS) entry which is preliminary data.</text>
</comment>
<dbReference type="PANTHER" id="PTHR42044">
    <property type="entry name" value="DUF676 DOMAIN-CONTAINING PROTEIN-RELATED"/>
    <property type="match status" value="1"/>
</dbReference>
<feature type="transmembrane region" description="Helical" evidence="1">
    <location>
        <begin position="143"/>
        <end position="161"/>
    </location>
</feature>
<dbReference type="Proteomes" id="UP000179179">
    <property type="component" value="Unassembled WGS sequence"/>
</dbReference>
<evidence type="ECO:0000256" key="1">
    <source>
        <dbReference type="SAM" id="Phobius"/>
    </source>
</evidence>
<dbReference type="PANTHER" id="PTHR42044:SF2">
    <property type="entry name" value="DUF676 DOMAIN-CONTAINING PROTEIN"/>
    <property type="match status" value="1"/>
</dbReference>
<evidence type="ECO:0000313" key="2">
    <source>
        <dbReference type="EMBL" id="OGM50004.1"/>
    </source>
</evidence>